<dbReference type="CDD" id="cd09728">
    <property type="entry name" value="Csx1_III-U"/>
    <property type="match status" value="1"/>
</dbReference>
<name>A0ABZ0TZV8_9FIRM</name>
<dbReference type="InterPro" id="IPR010171">
    <property type="entry name" value="CRISPR_Csx1"/>
</dbReference>
<evidence type="ECO:0000259" key="2">
    <source>
        <dbReference type="Pfam" id="PF22230"/>
    </source>
</evidence>
<dbReference type="InterPro" id="IPR019016">
    <property type="entry name" value="Csx1-like_HEPN"/>
</dbReference>
<evidence type="ECO:0000259" key="1">
    <source>
        <dbReference type="Pfam" id="PF09455"/>
    </source>
</evidence>
<dbReference type="EMBL" id="CP139957">
    <property type="protein sequence ID" value="WPX08752.1"/>
    <property type="molecule type" value="Genomic_DNA"/>
</dbReference>
<dbReference type="InterPro" id="IPR027419">
    <property type="entry name" value="CRISPR-assoc_Csx1_C"/>
</dbReference>
<proteinExistence type="predicted"/>
<dbReference type="Gene3D" id="1.10.3740.10">
    <property type="entry name" value="SSO1389-like domains"/>
    <property type="match status" value="1"/>
</dbReference>
<dbReference type="RefSeq" id="WP_045173296.1">
    <property type="nucleotide sequence ID" value="NZ_CP139957.1"/>
</dbReference>
<dbReference type="Pfam" id="PF09455">
    <property type="entry name" value="Csx1_HEPN"/>
    <property type="match status" value="1"/>
</dbReference>
<feature type="domain" description="CRISPR system endoribonuclease Csx1 CARF" evidence="2">
    <location>
        <begin position="35"/>
        <end position="202"/>
    </location>
</feature>
<gene>
    <name evidence="3" type="primary">csx1</name>
    <name evidence="3" type="ORF">SOJ16_002662</name>
</gene>
<protein>
    <submittedName>
        <fullName evidence="3">CRISPR-associated CARF protein Csx1</fullName>
    </submittedName>
</protein>
<dbReference type="NCBIfam" id="TIGR01897">
    <property type="entry name" value="cas_MJ1666"/>
    <property type="match status" value="1"/>
</dbReference>
<sequence>MKIVYQIGRFDNPKSAQKEFFITRFKDETAGFSKVSELSSFVLRDFLRQQGHEAKAVLIYPVSIVLNERLKEYVEDEALKEELKSICENPAEYLKSPFDIINRLELEKQRDEALVIHSLGTYLNNIELDGSYDDIVLEILFDMIEKYMDEGVDEIYLDISSGHNIYISAMIEASRHFAVLTRLMHWIHEEKRPKIYLTFSDPIIGSTAKSFEIHIQPQSYTAFFSSPISKKEACDHNFSFLRNIYQEPQNDQKGNNKVLQKQQIRQKRKSLKEKIEMFTILFSAIKNNAPLYLYYHPYHSIDEIKNELKNLIGHAKEQLLKDFKTSPKLDKKAYLDAILSLCFYMGIVEVLERYNITMFCQETGFDLESLGRTFAEIYTIFGVPMNWTMLGNEISNDTEKIQELGEIQQWTRLRKIIDPTKPIADEPDKRNFFAHSGLEGNVTEVRYDGQKVYVRYIQVLPQGVIDCWLKERV</sequence>
<accession>A0ABZ0TZV8</accession>
<dbReference type="Gene3D" id="3.40.50.10640">
    <property type="entry name" value="SSO1389-like"/>
    <property type="match status" value="1"/>
</dbReference>
<organism evidence="3 4">
    <name type="scientific">Anaerocellum danielii</name>
    <dbReference type="NCBI Taxonomy" id="1387557"/>
    <lineage>
        <taxon>Bacteria</taxon>
        <taxon>Bacillati</taxon>
        <taxon>Bacillota</taxon>
        <taxon>Bacillota incertae sedis</taxon>
        <taxon>Caldicellulosiruptorales</taxon>
        <taxon>Caldicellulosiruptoraceae</taxon>
        <taxon>Anaerocellum</taxon>
    </lineage>
</organism>
<evidence type="ECO:0000313" key="3">
    <source>
        <dbReference type="EMBL" id="WPX08752.1"/>
    </source>
</evidence>
<dbReference type="InterPro" id="IPR053857">
    <property type="entry name" value="Csx1_CARF"/>
</dbReference>
<dbReference type="Pfam" id="PF22230">
    <property type="entry name" value="Csx1_CARF"/>
    <property type="match status" value="1"/>
</dbReference>
<feature type="domain" description="CRISPR system endoribonuclease Csx1-like HEPN" evidence="1">
    <location>
        <begin position="388"/>
        <end position="456"/>
    </location>
</feature>
<reference evidence="3 4" key="1">
    <citation type="submission" date="2023-12" db="EMBL/GenBank/DDBJ databases">
        <authorList>
            <person name="Manesh M.J.H."/>
            <person name="Bing R.G."/>
            <person name="Willard D.J."/>
            <person name="Kelly R.M."/>
        </authorList>
    </citation>
    <scope>NUCLEOTIDE SEQUENCE [LARGE SCALE GENOMIC DNA]</scope>
    <source>
        <strain evidence="3 4">DSM 8977</strain>
    </source>
</reference>
<evidence type="ECO:0000313" key="4">
    <source>
        <dbReference type="Proteomes" id="UP001322744"/>
    </source>
</evidence>
<keyword evidence="4" id="KW-1185">Reference proteome</keyword>
<dbReference type="SUPFAM" id="SSF160980">
    <property type="entry name" value="SSO1389-like"/>
    <property type="match status" value="1"/>
</dbReference>
<dbReference type="Proteomes" id="UP001322744">
    <property type="component" value="Chromosome"/>
</dbReference>